<evidence type="ECO:0000313" key="8">
    <source>
        <dbReference type="Proteomes" id="UP000016368"/>
    </source>
</evidence>
<accession>F3KXC6</accession>
<dbReference type="SUPFAM" id="SSF48498">
    <property type="entry name" value="Tetracyclin repressor-like, C-terminal domain"/>
    <property type="match status" value="1"/>
</dbReference>
<dbReference type="EMBL" id="AEGR01000102">
    <property type="protein sequence ID" value="EGI75493.1"/>
    <property type="molecule type" value="Genomic_DNA"/>
</dbReference>
<evidence type="ECO:0000256" key="1">
    <source>
        <dbReference type="ARBA" id="ARBA00022491"/>
    </source>
</evidence>
<organism evidence="7 8">
    <name type="scientific">Hylemonella gracilis ATCC 19624</name>
    <dbReference type="NCBI Taxonomy" id="887062"/>
    <lineage>
        <taxon>Bacteria</taxon>
        <taxon>Pseudomonadati</taxon>
        <taxon>Pseudomonadota</taxon>
        <taxon>Betaproteobacteria</taxon>
        <taxon>Burkholderiales</taxon>
        <taxon>Comamonadaceae</taxon>
        <taxon>Hylemonella</taxon>
    </lineage>
</organism>
<evidence type="ECO:0000313" key="7">
    <source>
        <dbReference type="EMBL" id="EGI75493.1"/>
    </source>
</evidence>
<dbReference type="PANTHER" id="PTHR47506">
    <property type="entry name" value="TRANSCRIPTIONAL REGULATORY PROTEIN"/>
    <property type="match status" value="1"/>
</dbReference>
<dbReference type="InterPro" id="IPR036271">
    <property type="entry name" value="Tet_transcr_reg_TetR-rel_C_sf"/>
</dbReference>
<dbReference type="PROSITE" id="PS50977">
    <property type="entry name" value="HTH_TETR_2"/>
    <property type="match status" value="1"/>
</dbReference>
<dbReference type="STRING" id="887062.HGR_15579"/>
<reference evidence="7 8" key="1">
    <citation type="journal article" date="2011" name="EMBO J.">
        <title>Structural diversity of bacterial flagellar motors.</title>
        <authorList>
            <person name="Chen S."/>
            <person name="Beeby M."/>
            <person name="Murphy G.E."/>
            <person name="Leadbetter J.R."/>
            <person name="Hendrixson D.R."/>
            <person name="Briegel A."/>
            <person name="Li Z."/>
            <person name="Shi J."/>
            <person name="Tocheva E.I."/>
            <person name="Muller A."/>
            <person name="Dobro M.J."/>
            <person name="Jensen G.J."/>
        </authorList>
    </citation>
    <scope>NUCLEOTIDE SEQUENCE [LARGE SCALE GENOMIC DNA]</scope>
    <source>
        <strain evidence="7 8">ATCC 19624</strain>
    </source>
</reference>
<keyword evidence="4" id="KW-0804">Transcription</keyword>
<dbReference type="PANTHER" id="PTHR47506:SF7">
    <property type="entry name" value="TRANSCRIPTIONAL REGULATORY PROTEIN"/>
    <property type="match status" value="1"/>
</dbReference>
<dbReference type="Pfam" id="PF21993">
    <property type="entry name" value="TetR_C_13_2"/>
    <property type="match status" value="1"/>
</dbReference>
<dbReference type="InterPro" id="IPR023772">
    <property type="entry name" value="DNA-bd_HTH_TetR-type_CS"/>
</dbReference>
<dbReference type="InterPro" id="IPR009057">
    <property type="entry name" value="Homeodomain-like_sf"/>
</dbReference>
<dbReference type="PRINTS" id="PR00455">
    <property type="entry name" value="HTHTETR"/>
</dbReference>
<dbReference type="SUPFAM" id="SSF46689">
    <property type="entry name" value="Homeodomain-like"/>
    <property type="match status" value="1"/>
</dbReference>
<dbReference type="PROSITE" id="PS01081">
    <property type="entry name" value="HTH_TETR_1"/>
    <property type="match status" value="1"/>
</dbReference>
<evidence type="ECO:0000256" key="5">
    <source>
        <dbReference type="PROSITE-ProRule" id="PRU00335"/>
    </source>
</evidence>
<evidence type="ECO:0000256" key="4">
    <source>
        <dbReference type="ARBA" id="ARBA00023163"/>
    </source>
</evidence>
<sequence>MKITKAQSQENRARIVETASTLFRERGFDGVSVADLMVAAGLTHGGFYKHFGSKADLMTEATAQGLVAKMSEYQDLDTAEFIARYLSREHRDERGDGCTMAALSGDAARQPPAVQAAFASGIASMLAAVERGAMAAGADQGAARAKAISLFSQMLGALVLSRACPDDSPLSDEILDVCRRQILTALVPVGGIPRSRKR</sequence>
<gene>
    <name evidence="7" type="ORF">HGR_15579</name>
</gene>
<protein>
    <submittedName>
        <fullName evidence="7">TetR family transcriptional regulator</fullName>
    </submittedName>
</protein>
<dbReference type="Pfam" id="PF00440">
    <property type="entry name" value="TetR_N"/>
    <property type="match status" value="1"/>
</dbReference>
<dbReference type="GO" id="GO:0003677">
    <property type="term" value="F:DNA binding"/>
    <property type="evidence" value="ECO:0007669"/>
    <property type="project" value="UniProtKB-UniRule"/>
</dbReference>
<keyword evidence="1" id="KW-0678">Repressor</keyword>
<evidence type="ECO:0000259" key="6">
    <source>
        <dbReference type="PROSITE" id="PS50977"/>
    </source>
</evidence>
<feature type="domain" description="HTH tetR-type" evidence="6">
    <location>
        <begin position="9"/>
        <end position="69"/>
    </location>
</feature>
<dbReference type="InterPro" id="IPR054156">
    <property type="entry name" value="YxaF_TetR_C"/>
</dbReference>
<dbReference type="Gene3D" id="1.10.357.10">
    <property type="entry name" value="Tetracycline Repressor, domain 2"/>
    <property type="match status" value="1"/>
</dbReference>
<evidence type="ECO:0000256" key="3">
    <source>
        <dbReference type="ARBA" id="ARBA00023125"/>
    </source>
</evidence>
<keyword evidence="8" id="KW-1185">Reference proteome</keyword>
<dbReference type="eggNOG" id="COG1309">
    <property type="taxonomic scope" value="Bacteria"/>
</dbReference>
<name>F3KXC6_9BURK</name>
<keyword evidence="2" id="KW-0805">Transcription regulation</keyword>
<dbReference type="Gene3D" id="1.10.10.60">
    <property type="entry name" value="Homeodomain-like"/>
    <property type="match status" value="1"/>
</dbReference>
<proteinExistence type="predicted"/>
<evidence type="ECO:0000256" key="2">
    <source>
        <dbReference type="ARBA" id="ARBA00023015"/>
    </source>
</evidence>
<dbReference type="RefSeq" id="WP_006299264.1">
    <property type="nucleotide sequence ID" value="NZ_AEGR01000102.1"/>
</dbReference>
<keyword evidence="3 5" id="KW-0238">DNA-binding</keyword>
<feature type="DNA-binding region" description="H-T-H motif" evidence="5">
    <location>
        <begin position="32"/>
        <end position="51"/>
    </location>
</feature>
<dbReference type="InterPro" id="IPR001647">
    <property type="entry name" value="HTH_TetR"/>
</dbReference>
<dbReference type="AlphaFoldDB" id="F3KXC6"/>
<dbReference type="Proteomes" id="UP000016368">
    <property type="component" value="Unassembled WGS sequence"/>
</dbReference>
<comment type="caution">
    <text evidence="7">The sequence shown here is derived from an EMBL/GenBank/DDBJ whole genome shotgun (WGS) entry which is preliminary data.</text>
</comment>
<dbReference type="OrthoDB" id="9798857at2"/>